<dbReference type="EMBL" id="LT598456">
    <property type="protein sequence ID" value="SCU79609.1"/>
    <property type="molecule type" value="Genomic_DNA"/>
</dbReference>
<feature type="chain" id="PRO_5009235710" evidence="2">
    <location>
        <begin position="24"/>
        <end position="660"/>
    </location>
</feature>
<dbReference type="GO" id="GO:0042765">
    <property type="term" value="C:GPI-anchor transamidase complex"/>
    <property type="evidence" value="ECO:0007669"/>
    <property type="project" value="EnsemblFungi"/>
</dbReference>
<dbReference type="Pfam" id="PF04113">
    <property type="entry name" value="Gpi16"/>
    <property type="match status" value="1"/>
</dbReference>
<keyword evidence="1" id="KW-0812">Transmembrane</keyword>
<dbReference type="STRING" id="1266660.A0A1G4IRW2"/>
<feature type="signal peptide" evidence="2">
    <location>
        <begin position="1"/>
        <end position="23"/>
    </location>
</feature>
<sequence length="660" mass="74045">MRSLAGAFFWIVLFCAVITATTSIDEDLNIPNEAETAGNAYQTCSAECLSSASEEISTDGLELTDEEIKVASMGNTSDSLSLYESSESIKYPFHEQLTLRPLPRSFMFASFEFLMRSNNFTVGEKESDFNAYRHYTVFPKSLSPLLEYTQTRQLHLRFTHGRWDSESWGQLPHEGRKSGGTGVELWAVIEAGSKDDAFHNWISLANSLSGLFCSSINFITAEKTTYPTSYSPLSDESSLPIFNTSNSLFLIRAALANEPICTENLTPFLKLLPTRGRTGISSLLDGHKLFDSNWQSLSLDVETHCNAGKCQYHMEQFIEMVFNVPNSLARADTPIPKPVQESELRCDPTKPHDAWQCFPLPQSRDTKFRLSKLFGRKIIGSSLISEYPSKVCANVTDSWKVFIDVNDALFSTEDNCFTIKYDNEHDLHIESTDTSNVVEPEPIPLFVSRSLTGYGQDSGGLRTVFRNPSNETVEASYFETLPWYMRIYLSSLTMESVDGLEIEDVIQNTYYLPAVDRQRPTHLNFKLLIPPNTSLALSYQFDKALLKYAEYPPDANHGFEIESAVVTVTRPISYELRTSTLLLSLSTPDFSMPYNVIILTSTVMGLAFGTLFNLMVKKLITVEEADSRSSSSTSLKAKLAGILGKIMRTSRKVDVEKKHQ</sequence>
<name>A0A1G4IRW2_9SACH</name>
<keyword evidence="1" id="KW-0472">Membrane</keyword>
<organism evidence="3 4">
    <name type="scientific">Lachancea dasiensis</name>
    <dbReference type="NCBI Taxonomy" id="1072105"/>
    <lineage>
        <taxon>Eukaryota</taxon>
        <taxon>Fungi</taxon>
        <taxon>Dikarya</taxon>
        <taxon>Ascomycota</taxon>
        <taxon>Saccharomycotina</taxon>
        <taxon>Saccharomycetes</taxon>
        <taxon>Saccharomycetales</taxon>
        <taxon>Saccharomycetaceae</taxon>
        <taxon>Lachancea</taxon>
    </lineage>
</organism>
<keyword evidence="2" id="KW-0732">Signal</keyword>
<dbReference type="PANTHER" id="PTHR12959:SF11">
    <property type="entry name" value="GPI TRANSAMIDASE COMPONENT PIG-T"/>
    <property type="match status" value="1"/>
</dbReference>
<reference evidence="4" key="1">
    <citation type="submission" date="2016-03" db="EMBL/GenBank/DDBJ databases">
        <authorList>
            <person name="Devillers H."/>
        </authorList>
    </citation>
    <scope>NUCLEOTIDE SEQUENCE [LARGE SCALE GENOMIC DNA]</scope>
</reference>
<proteinExistence type="predicted"/>
<keyword evidence="4" id="KW-1185">Reference proteome</keyword>
<keyword evidence="1" id="KW-1133">Transmembrane helix</keyword>
<dbReference type="InterPro" id="IPR007245">
    <property type="entry name" value="PIG-T"/>
</dbReference>
<protein>
    <submittedName>
        <fullName evidence="3">LADA_0B01904g1_1</fullName>
    </submittedName>
</protein>
<feature type="transmembrane region" description="Helical" evidence="1">
    <location>
        <begin position="592"/>
        <end position="614"/>
    </location>
</feature>
<evidence type="ECO:0000313" key="4">
    <source>
        <dbReference type="Proteomes" id="UP000190274"/>
    </source>
</evidence>
<dbReference type="AlphaFoldDB" id="A0A1G4IRW2"/>
<accession>A0A1G4IRW2</accession>
<dbReference type="Proteomes" id="UP000190274">
    <property type="component" value="Chromosome B"/>
</dbReference>
<dbReference type="PANTHER" id="PTHR12959">
    <property type="entry name" value="GPI TRANSAMIDASE COMPONENT PIG-T-RELATED"/>
    <property type="match status" value="1"/>
</dbReference>
<evidence type="ECO:0000256" key="1">
    <source>
        <dbReference type="SAM" id="Phobius"/>
    </source>
</evidence>
<gene>
    <name evidence="3" type="ORF">LADA_0B01904G</name>
</gene>
<dbReference type="OrthoDB" id="331263at2759"/>
<evidence type="ECO:0000256" key="2">
    <source>
        <dbReference type="SAM" id="SignalP"/>
    </source>
</evidence>
<dbReference type="GO" id="GO:0016255">
    <property type="term" value="P:attachment of GPI anchor to protein"/>
    <property type="evidence" value="ECO:0007669"/>
    <property type="project" value="EnsemblFungi"/>
</dbReference>
<evidence type="ECO:0000313" key="3">
    <source>
        <dbReference type="EMBL" id="SCU79609.1"/>
    </source>
</evidence>